<keyword evidence="3 5" id="KW-1133">Transmembrane helix</keyword>
<comment type="subcellular location">
    <subcellularLocation>
        <location evidence="1">Membrane</location>
        <topology evidence="1">Multi-pass membrane protein</topology>
    </subcellularLocation>
</comment>
<feature type="domain" description="Sugar phosphate transporter" evidence="6">
    <location>
        <begin position="11"/>
        <end position="290"/>
    </location>
</feature>
<keyword evidence="4 5" id="KW-0472">Membrane</keyword>
<evidence type="ECO:0000256" key="4">
    <source>
        <dbReference type="ARBA" id="ARBA00023136"/>
    </source>
</evidence>
<feature type="transmembrane region" description="Helical" evidence="5">
    <location>
        <begin position="131"/>
        <end position="151"/>
    </location>
</feature>
<feature type="transmembrane region" description="Helical" evidence="5">
    <location>
        <begin position="20"/>
        <end position="39"/>
    </location>
</feature>
<dbReference type="OMA" id="MFATWYL"/>
<evidence type="ECO:0000313" key="8">
    <source>
        <dbReference type="WBParaSite" id="MhA1_Contig568.frz3.gene7"/>
    </source>
</evidence>
<evidence type="ECO:0000256" key="3">
    <source>
        <dbReference type="ARBA" id="ARBA00022989"/>
    </source>
</evidence>
<dbReference type="InterPro" id="IPR050186">
    <property type="entry name" value="TPT_transporter"/>
</dbReference>
<feature type="transmembrane region" description="Helical" evidence="5">
    <location>
        <begin position="246"/>
        <end position="265"/>
    </location>
</feature>
<proteinExistence type="predicted"/>
<feature type="transmembrane region" description="Helical" evidence="5">
    <location>
        <begin position="51"/>
        <end position="73"/>
    </location>
</feature>
<feature type="transmembrane region" description="Helical" evidence="5">
    <location>
        <begin position="106"/>
        <end position="125"/>
    </location>
</feature>
<protein>
    <submittedName>
        <fullName evidence="8">TPT domain-containing protein</fullName>
    </submittedName>
</protein>
<name>A0A1I8BSN8_MELHA</name>
<feature type="transmembrane region" description="Helical" evidence="5">
    <location>
        <begin position="163"/>
        <end position="183"/>
    </location>
</feature>
<evidence type="ECO:0000256" key="5">
    <source>
        <dbReference type="SAM" id="Phobius"/>
    </source>
</evidence>
<dbReference type="AlphaFoldDB" id="A0A1I8BSN8"/>
<dbReference type="Pfam" id="PF03151">
    <property type="entry name" value="TPT"/>
    <property type="match status" value="1"/>
</dbReference>
<organism evidence="7 8">
    <name type="scientific">Meloidogyne hapla</name>
    <name type="common">Root-knot nematode worm</name>
    <dbReference type="NCBI Taxonomy" id="6305"/>
    <lineage>
        <taxon>Eukaryota</taxon>
        <taxon>Metazoa</taxon>
        <taxon>Ecdysozoa</taxon>
        <taxon>Nematoda</taxon>
        <taxon>Chromadorea</taxon>
        <taxon>Rhabditida</taxon>
        <taxon>Tylenchina</taxon>
        <taxon>Tylenchomorpha</taxon>
        <taxon>Tylenchoidea</taxon>
        <taxon>Meloidogynidae</taxon>
        <taxon>Meloidogyninae</taxon>
        <taxon>Meloidogyne</taxon>
    </lineage>
</organism>
<dbReference type="GO" id="GO:0016020">
    <property type="term" value="C:membrane"/>
    <property type="evidence" value="ECO:0007669"/>
    <property type="project" value="UniProtKB-SubCell"/>
</dbReference>
<evidence type="ECO:0000256" key="1">
    <source>
        <dbReference type="ARBA" id="ARBA00004141"/>
    </source>
</evidence>
<dbReference type="PANTHER" id="PTHR11132">
    <property type="entry name" value="SOLUTE CARRIER FAMILY 35"/>
    <property type="match status" value="1"/>
</dbReference>
<dbReference type="Proteomes" id="UP000095281">
    <property type="component" value="Unplaced"/>
</dbReference>
<keyword evidence="2 5" id="KW-0812">Transmembrane</keyword>
<dbReference type="PROSITE" id="PS51257">
    <property type="entry name" value="PROKAR_LIPOPROTEIN"/>
    <property type="match status" value="1"/>
</dbReference>
<dbReference type="InterPro" id="IPR037185">
    <property type="entry name" value="EmrE-like"/>
</dbReference>
<feature type="transmembrane region" description="Helical" evidence="5">
    <location>
        <begin position="217"/>
        <end position="239"/>
    </location>
</feature>
<evidence type="ECO:0000259" key="6">
    <source>
        <dbReference type="Pfam" id="PF03151"/>
    </source>
</evidence>
<sequence>MIFLQFRAWHYRSYPFPLTIALSSCLNSALYALPLIRIFKITTVHISTGYLLRVIFPISVGRAVGIASAYFALWKVTVSYAQTVKGTMPIFTVLISRVLLGERQSVKLYCSLLPVVIGVFIASVTEVHFNLFGLCSSFISTAIFAFLNVLAKKVFDESGMHPISLLALNSQLASLLLFPFWAWTDATRMWQLVNLANDVHNKQQRQINNTNHAPDSYFLVLLALSGLCSFFSNLCAFMLIHQLSTLSYAVTNAAKRIFVIVLSLITLRNPVTTLNVCGMFISVFGVLIYNRVRSIEQHPKSPSNRRDDLFRRKEPIHVSTMKSSASDVRMLLD</sequence>
<accession>A0A1I8BSN8</accession>
<feature type="transmembrane region" description="Helical" evidence="5">
    <location>
        <begin position="79"/>
        <end position="99"/>
    </location>
</feature>
<dbReference type="SUPFAM" id="SSF103481">
    <property type="entry name" value="Multidrug resistance efflux transporter EmrE"/>
    <property type="match status" value="2"/>
</dbReference>
<reference evidence="8" key="1">
    <citation type="submission" date="2016-11" db="UniProtKB">
        <authorList>
            <consortium name="WormBaseParasite"/>
        </authorList>
    </citation>
    <scope>IDENTIFICATION</scope>
</reference>
<evidence type="ECO:0000313" key="7">
    <source>
        <dbReference type="Proteomes" id="UP000095281"/>
    </source>
</evidence>
<feature type="transmembrane region" description="Helical" evidence="5">
    <location>
        <begin position="271"/>
        <end position="290"/>
    </location>
</feature>
<dbReference type="InterPro" id="IPR004853">
    <property type="entry name" value="Sugar_P_trans_dom"/>
</dbReference>
<evidence type="ECO:0000256" key="2">
    <source>
        <dbReference type="ARBA" id="ARBA00022692"/>
    </source>
</evidence>
<dbReference type="WBParaSite" id="MhA1_Contig568.frz3.gene7">
    <property type="protein sequence ID" value="MhA1_Contig568.frz3.gene7"/>
    <property type="gene ID" value="MhA1_Contig568.frz3.gene7"/>
</dbReference>
<keyword evidence="7" id="KW-1185">Reference proteome</keyword>